<dbReference type="EMBL" id="JADNRY010000142">
    <property type="protein sequence ID" value="KAF9063629.1"/>
    <property type="molecule type" value="Genomic_DNA"/>
</dbReference>
<feature type="compositionally biased region" description="Low complexity" evidence="1">
    <location>
        <begin position="201"/>
        <end position="230"/>
    </location>
</feature>
<reference evidence="2" key="1">
    <citation type="submission" date="2020-11" db="EMBL/GenBank/DDBJ databases">
        <authorList>
            <consortium name="DOE Joint Genome Institute"/>
            <person name="Ahrendt S."/>
            <person name="Riley R."/>
            <person name="Andreopoulos W."/>
            <person name="Labutti K."/>
            <person name="Pangilinan J."/>
            <person name="Ruiz-Duenas F.J."/>
            <person name="Barrasa J.M."/>
            <person name="Sanchez-Garcia M."/>
            <person name="Camarero S."/>
            <person name="Miyauchi S."/>
            <person name="Serrano A."/>
            <person name="Linde D."/>
            <person name="Babiker R."/>
            <person name="Drula E."/>
            <person name="Ayuso-Fernandez I."/>
            <person name="Pacheco R."/>
            <person name="Padilla G."/>
            <person name="Ferreira P."/>
            <person name="Barriuso J."/>
            <person name="Kellner H."/>
            <person name="Castanera R."/>
            <person name="Alfaro M."/>
            <person name="Ramirez L."/>
            <person name="Pisabarro A.G."/>
            <person name="Kuo A."/>
            <person name="Tritt A."/>
            <person name="Lipzen A."/>
            <person name="He G."/>
            <person name="Yan M."/>
            <person name="Ng V."/>
            <person name="Cullen D."/>
            <person name="Martin F."/>
            <person name="Rosso M.-N."/>
            <person name="Henrissat B."/>
            <person name="Hibbett D."/>
            <person name="Martinez A.T."/>
            <person name="Grigoriev I.V."/>
        </authorList>
    </citation>
    <scope>NUCLEOTIDE SEQUENCE</scope>
    <source>
        <strain evidence="2">AH 40177</strain>
    </source>
</reference>
<comment type="caution">
    <text evidence="2">The sequence shown here is derived from an EMBL/GenBank/DDBJ whole genome shotgun (WGS) entry which is preliminary data.</text>
</comment>
<evidence type="ECO:0000313" key="2">
    <source>
        <dbReference type="EMBL" id="KAF9063629.1"/>
    </source>
</evidence>
<evidence type="ECO:0000256" key="1">
    <source>
        <dbReference type="SAM" id="MobiDB-lite"/>
    </source>
</evidence>
<dbReference type="OrthoDB" id="3269001at2759"/>
<feature type="region of interest" description="Disordered" evidence="1">
    <location>
        <begin position="197"/>
        <end position="237"/>
    </location>
</feature>
<evidence type="ECO:0000313" key="3">
    <source>
        <dbReference type="Proteomes" id="UP000772434"/>
    </source>
</evidence>
<accession>A0A9P5PDG8</accession>
<protein>
    <submittedName>
        <fullName evidence="2">Uncharacterized protein</fullName>
    </submittedName>
</protein>
<sequence length="575" mass="64833">MHDCQDSPAWKDLHNYLSNRYHLVFSLYIDWFNPYTNKIAGRRIITHRHPEGVPVQTRIIPLVADLPAARETGGFLSHKANCFCWFCSCTLAGVEGLNFDSWTPRSGVVVKQQAETWRNLITIGAKKEFSKATGVRWSSLHRLPYWDPVLHTILGFMHNWLEDDETQKTIAADQNAEQYSESEISESADELEQLHQEALEAESTPQSPHSRSSPFSSSSSSTPHATPVPSLNILMHDDSDDSDMEDLDYVNTVTQASFDFTNAEIQDIHTCIQNITLPTWVGPPTNLGEKGHGKLKADQYLILFTAIFPLILPEIWTRASTDPDTLDNNMLQSFYYLVAATNIVVSFTTSNAEAESFTAHYSLLKYWGPVAGLNDIDYTMLKQMARRSRLLAILHDNEFTSPLLQSFNTILEPGDLTKAPVQQELDSSGTALFLSKAPKLQDTEYLLIQQYLHLIGQPYRSYTDLPHPEHALILPPNAKHLTEFHNKGRTYSVHSSHPGNSSIQFHNPQTQMPLVGVIESILEVPLEGFLRKFILAQVYCPLTEINTALSPYSSFPQDLLAHMVFLRKRLSLVGP</sequence>
<dbReference type="AlphaFoldDB" id="A0A9P5PDG8"/>
<organism evidence="2 3">
    <name type="scientific">Rhodocollybia butyracea</name>
    <dbReference type="NCBI Taxonomy" id="206335"/>
    <lineage>
        <taxon>Eukaryota</taxon>
        <taxon>Fungi</taxon>
        <taxon>Dikarya</taxon>
        <taxon>Basidiomycota</taxon>
        <taxon>Agaricomycotina</taxon>
        <taxon>Agaricomycetes</taxon>
        <taxon>Agaricomycetidae</taxon>
        <taxon>Agaricales</taxon>
        <taxon>Marasmiineae</taxon>
        <taxon>Omphalotaceae</taxon>
        <taxon>Rhodocollybia</taxon>
    </lineage>
</organism>
<dbReference type="Proteomes" id="UP000772434">
    <property type="component" value="Unassembled WGS sequence"/>
</dbReference>
<keyword evidence="3" id="KW-1185">Reference proteome</keyword>
<name>A0A9P5PDG8_9AGAR</name>
<gene>
    <name evidence="2" type="ORF">BDP27DRAFT_1384905</name>
</gene>
<proteinExistence type="predicted"/>